<organism evidence="1 2">
    <name type="scientific">Candidatus Desantisbacteria bacterium CG1_02_38_46</name>
    <dbReference type="NCBI Taxonomy" id="1817893"/>
    <lineage>
        <taxon>Bacteria</taxon>
        <taxon>Candidatus Desantisiibacteriota</taxon>
    </lineage>
</organism>
<dbReference type="AlphaFoldDB" id="A0A1J4SD86"/>
<proteinExistence type="predicted"/>
<dbReference type="EMBL" id="MNUO01000057">
    <property type="protein sequence ID" value="OIN97240.1"/>
    <property type="molecule type" value="Genomic_DNA"/>
</dbReference>
<dbReference type="STRING" id="1817893.AUJ66_03970"/>
<protein>
    <submittedName>
        <fullName evidence="1">Uncharacterized protein</fullName>
    </submittedName>
</protein>
<name>A0A1J4SD86_9BACT</name>
<sequence length="195" mass="23397">MKKGIVKYLYCPDKKSPLGLRVDKEKMETHPPSFGYDKKAEKYYHHWYLERYVYKKKGPIREFSDDYLRSFTTKMTPEECYKFSEAITLLGKNLSELKVEFKVPEDIPLLGIKKGKQNLQRFFYWNILKCFWNPAFDYKTNVMVNFDWYHPQLAFRYPPEEIKRWFKNEGLTIEHFNVTESGISCRGGEKVTNLL</sequence>
<evidence type="ECO:0000313" key="2">
    <source>
        <dbReference type="Proteomes" id="UP000182278"/>
    </source>
</evidence>
<accession>A0A1J4SD86</accession>
<gene>
    <name evidence="1" type="ORF">AUJ66_03970</name>
</gene>
<comment type="caution">
    <text evidence="1">The sequence shown here is derived from an EMBL/GenBank/DDBJ whole genome shotgun (WGS) entry which is preliminary data.</text>
</comment>
<evidence type="ECO:0000313" key="1">
    <source>
        <dbReference type="EMBL" id="OIN97240.1"/>
    </source>
</evidence>
<dbReference type="Proteomes" id="UP000182278">
    <property type="component" value="Unassembled WGS sequence"/>
</dbReference>
<reference evidence="1 2" key="1">
    <citation type="journal article" date="2016" name="Environ. Microbiol.">
        <title>Genomic resolution of a cold subsurface aquifer community provides metabolic insights for novel microbes adapted to high CO concentrations.</title>
        <authorList>
            <person name="Probst A.J."/>
            <person name="Castelle C.J."/>
            <person name="Singh A."/>
            <person name="Brown C.T."/>
            <person name="Anantharaman K."/>
            <person name="Sharon I."/>
            <person name="Hug L.A."/>
            <person name="Burstein D."/>
            <person name="Emerson J.B."/>
            <person name="Thomas B.C."/>
            <person name="Banfield J.F."/>
        </authorList>
    </citation>
    <scope>NUCLEOTIDE SEQUENCE [LARGE SCALE GENOMIC DNA]</scope>
    <source>
        <strain evidence="1">CG1_02_38_46</strain>
    </source>
</reference>